<dbReference type="Proteomes" id="UP001497482">
    <property type="component" value="Chromosome 12"/>
</dbReference>
<accession>A0AAV2JJL5</accession>
<organism evidence="2 3">
    <name type="scientific">Knipowitschia caucasica</name>
    <name type="common">Caucasian dwarf goby</name>
    <name type="synonym">Pomatoschistus caucasicus</name>
    <dbReference type="NCBI Taxonomy" id="637954"/>
    <lineage>
        <taxon>Eukaryota</taxon>
        <taxon>Metazoa</taxon>
        <taxon>Chordata</taxon>
        <taxon>Craniata</taxon>
        <taxon>Vertebrata</taxon>
        <taxon>Euteleostomi</taxon>
        <taxon>Actinopterygii</taxon>
        <taxon>Neopterygii</taxon>
        <taxon>Teleostei</taxon>
        <taxon>Neoteleostei</taxon>
        <taxon>Acanthomorphata</taxon>
        <taxon>Gobiaria</taxon>
        <taxon>Gobiiformes</taxon>
        <taxon>Gobioidei</taxon>
        <taxon>Gobiidae</taxon>
        <taxon>Gobiinae</taxon>
        <taxon>Knipowitschia</taxon>
    </lineage>
</organism>
<evidence type="ECO:0000313" key="3">
    <source>
        <dbReference type="Proteomes" id="UP001497482"/>
    </source>
</evidence>
<feature type="chain" id="PRO_5043819465" evidence="1">
    <location>
        <begin position="18"/>
        <end position="169"/>
    </location>
</feature>
<evidence type="ECO:0000313" key="2">
    <source>
        <dbReference type="EMBL" id="CAL1576566.1"/>
    </source>
</evidence>
<keyword evidence="1" id="KW-0732">Signal</keyword>
<keyword evidence="3" id="KW-1185">Reference proteome</keyword>
<evidence type="ECO:0000256" key="1">
    <source>
        <dbReference type="SAM" id="SignalP"/>
    </source>
</evidence>
<name>A0AAV2JJL5_KNICA</name>
<dbReference type="EMBL" id="OZ035834">
    <property type="protein sequence ID" value="CAL1576566.1"/>
    <property type="molecule type" value="Genomic_DNA"/>
</dbReference>
<reference evidence="2 3" key="1">
    <citation type="submission" date="2024-04" db="EMBL/GenBank/DDBJ databases">
        <authorList>
            <person name="Waldvogel A.-M."/>
            <person name="Schoenle A."/>
        </authorList>
    </citation>
    <scope>NUCLEOTIDE SEQUENCE [LARGE SCALE GENOMIC DNA]</scope>
</reference>
<gene>
    <name evidence="2" type="ORF">KC01_LOCUS7992</name>
</gene>
<proteinExistence type="predicted"/>
<feature type="signal peptide" evidence="1">
    <location>
        <begin position="1"/>
        <end position="17"/>
    </location>
</feature>
<protein>
    <submittedName>
        <fullName evidence="2">Uncharacterized protein</fullName>
    </submittedName>
</protein>
<dbReference type="AlphaFoldDB" id="A0AAV2JJL5"/>
<sequence>MTIGNGCSALWLRLSLLEELHFSLKWSCYPVWGGGGVRHRALFPSHCLPIGLAGGGSPALLSKTFSPCAGTMRAPISSSSQFCAFAINCVHYSFRSRRATVSRSQRCTSFPCSSALRPHGQWRRYTRTHVSPYAVIGNGCSSLAAPLPLGRAALQLKVMLLFCPYVACY</sequence>